<feature type="signal peptide" evidence="2">
    <location>
        <begin position="1"/>
        <end position="33"/>
    </location>
</feature>
<dbReference type="Pfam" id="PF13406">
    <property type="entry name" value="SLT_2"/>
    <property type="match status" value="1"/>
</dbReference>
<dbReference type="CDD" id="cd13399">
    <property type="entry name" value="Slt35-like"/>
    <property type="match status" value="1"/>
</dbReference>
<dbReference type="InterPro" id="IPR011757">
    <property type="entry name" value="Lytic_transglycosylase_MltB"/>
</dbReference>
<dbReference type="Gene3D" id="1.10.530.10">
    <property type="match status" value="1"/>
</dbReference>
<evidence type="ECO:0000313" key="5">
    <source>
        <dbReference type="Proteomes" id="UP000319941"/>
    </source>
</evidence>
<feature type="chain" id="PRO_5021719949" evidence="2">
    <location>
        <begin position="34"/>
        <end position="347"/>
    </location>
</feature>
<dbReference type="STRING" id="553385.GCA_000591415_00409"/>
<dbReference type="InterPro" id="IPR031304">
    <property type="entry name" value="SLT_2"/>
</dbReference>
<organism evidence="4 5">
    <name type="scientific">Cobetia crustatorum</name>
    <dbReference type="NCBI Taxonomy" id="553385"/>
    <lineage>
        <taxon>Bacteria</taxon>
        <taxon>Pseudomonadati</taxon>
        <taxon>Pseudomonadota</taxon>
        <taxon>Gammaproteobacteria</taxon>
        <taxon>Oceanospirillales</taxon>
        <taxon>Halomonadaceae</taxon>
        <taxon>Cobetia</taxon>
    </lineage>
</organism>
<dbReference type="PANTHER" id="PTHR30163">
    <property type="entry name" value="MEMBRANE-BOUND LYTIC MUREIN TRANSGLYCOSYLASE B"/>
    <property type="match status" value="1"/>
</dbReference>
<evidence type="ECO:0000259" key="3">
    <source>
        <dbReference type="Pfam" id="PF13406"/>
    </source>
</evidence>
<dbReference type="NCBIfam" id="TIGR02282">
    <property type="entry name" value="MltB"/>
    <property type="match status" value="1"/>
</dbReference>
<accession>A0A558HXG7</accession>
<evidence type="ECO:0000313" key="4">
    <source>
        <dbReference type="EMBL" id="TVU73807.1"/>
    </source>
</evidence>
<dbReference type="FunFam" id="1.10.8.350:FF:000001">
    <property type="entry name" value="Lytic murein transglycosylase B"/>
    <property type="match status" value="1"/>
</dbReference>
<dbReference type="AlphaFoldDB" id="A0A558HXG7"/>
<keyword evidence="5" id="KW-1185">Reference proteome</keyword>
<name>A0A558HXG7_9GAMM</name>
<proteinExistence type="predicted"/>
<reference evidence="4 5" key="1">
    <citation type="submission" date="2019-07" db="EMBL/GenBank/DDBJ databases">
        <title>Diversity of Bacteria from Kongsfjorden, Arctic.</title>
        <authorList>
            <person name="Yu Y."/>
        </authorList>
    </citation>
    <scope>NUCLEOTIDE SEQUENCE [LARGE SCALE GENOMIC DNA]</scope>
    <source>
        <strain evidence="4 5">SM1923</strain>
    </source>
</reference>
<dbReference type="GO" id="GO:0008933">
    <property type="term" value="F:peptidoglycan lytic transglycosylase activity"/>
    <property type="evidence" value="ECO:0007669"/>
    <property type="project" value="TreeGrafter"/>
</dbReference>
<dbReference type="InterPro" id="IPR043426">
    <property type="entry name" value="MltB-like"/>
</dbReference>
<dbReference type="Gene3D" id="1.10.8.350">
    <property type="entry name" value="Bacterial muramidase"/>
    <property type="match status" value="1"/>
</dbReference>
<sequence length="347" mass="37701">MTVNNARGRRLKSWGAALVVAAPLLGMAGAVTAAPDGFAPATHPETAKLVDELVAKGLNRDRVTELMNQADYSQKVLDAMSRPAEGHLRWDQYRAIFMKESRIEAGKRFIAEHRETFDRAEAEYGVPPEVIAAIIGVETFFGKHTGTHRVIDSLSTLAFDHPRRGTFFRGELSAFLQLTLEQGIDPLSIKGSYAGAMGYPQFIPTSYQAYAVDFDGDGVRDLWNNPVDAIGSVGNYFARHGWKAGAPVVSVADGPGKPPSSVTFNKTKKPYMSVSALEAAGVDVADGVSGNTQVIPLALDLKKGYRYAVGYNNFYVITRYNHSHLYAMAVDELSQAIKRRLEDGGAG</sequence>
<dbReference type="InterPro" id="IPR023346">
    <property type="entry name" value="Lysozyme-like_dom_sf"/>
</dbReference>
<dbReference type="GO" id="GO:0009253">
    <property type="term" value="P:peptidoglycan catabolic process"/>
    <property type="evidence" value="ECO:0007669"/>
    <property type="project" value="TreeGrafter"/>
</dbReference>
<dbReference type="PANTHER" id="PTHR30163:SF9">
    <property type="entry name" value="MEMBRANE-BOUND LYTIC MUREIN TRANSGLYCOSYLASE B"/>
    <property type="match status" value="1"/>
</dbReference>
<dbReference type="SUPFAM" id="SSF53955">
    <property type="entry name" value="Lysozyme-like"/>
    <property type="match status" value="1"/>
</dbReference>
<feature type="active site" evidence="1">
    <location>
        <position position="138"/>
    </location>
</feature>
<dbReference type="OrthoDB" id="9772911at2"/>
<protein>
    <submittedName>
        <fullName evidence="4">Lytic murein transglycosylase B</fullName>
    </submittedName>
</protein>
<evidence type="ECO:0000256" key="1">
    <source>
        <dbReference type="PIRSR" id="PIRSR611757-1"/>
    </source>
</evidence>
<evidence type="ECO:0000256" key="2">
    <source>
        <dbReference type="SAM" id="SignalP"/>
    </source>
</evidence>
<gene>
    <name evidence="4" type="primary">mltB</name>
    <name evidence="4" type="ORF">FQP86_01685</name>
</gene>
<keyword evidence="2" id="KW-0732">Signal</keyword>
<feature type="domain" description="Transglycosylase SLT" evidence="3">
    <location>
        <begin position="43"/>
        <end position="335"/>
    </location>
</feature>
<dbReference type="EMBL" id="VNFH01000001">
    <property type="protein sequence ID" value="TVU73807.1"/>
    <property type="molecule type" value="Genomic_DNA"/>
</dbReference>
<dbReference type="Proteomes" id="UP000319941">
    <property type="component" value="Unassembled WGS sequence"/>
</dbReference>
<comment type="caution">
    <text evidence="4">The sequence shown here is derived from an EMBL/GenBank/DDBJ whole genome shotgun (WGS) entry which is preliminary data.</text>
</comment>
<dbReference type="RefSeq" id="WP_024950799.1">
    <property type="nucleotide sequence ID" value="NZ_CAWOWR010000001.1"/>
</dbReference>